<protein>
    <submittedName>
        <fullName evidence="2">Uncharacterized protein</fullName>
    </submittedName>
</protein>
<feature type="transmembrane region" description="Helical" evidence="1">
    <location>
        <begin position="485"/>
        <end position="502"/>
    </location>
</feature>
<keyword evidence="1" id="KW-1133">Transmembrane helix</keyword>
<proteinExistence type="predicted"/>
<evidence type="ECO:0000256" key="1">
    <source>
        <dbReference type="SAM" id="Phobius"/>
    </source>
</evidence>
<organism evidence="2 3">
    <name type="scientific">Raoultella terrigena</name>
    <name type="common">Klebsiella terrigena</name>
    <dbReference type="NCBI Taxonomy" id="577"/>
    <lineage>
        <taxon>Bacteria</taxon>
        <taxon>Pseudomonadati</taxon>
        <taxon>Pseudomonadota</taxon>
        <taxon>Gammaproteobacteria</taxon>
        <taxon>Enterobacterales</taxon>
        <taxon>Enterobacteriaceae</taxon>
        <taxon>Klebsiella/Raoultella group</taxon>
        <taxon>Raoultella</taxon>
    </lineage>
</organism>
<name>A0A3P8JQF3_RAOTE</name>
<dbReference type="AlphaFoldDB" id="A0A3P8JQF3"/>
<reference evidence="2 3" key="1">
    <citation type="submission" date="2018-12" db="EMBL/GenBank/DDBJ databases">
        <authorList>
            <consortium name="Pathogen Informatics"/>
        </authorList>
    </citation>
    <scope>NUCLEOTIDE SEQUENCE [LARGE SCALE GENOMIC DNA]</scope>
    <source>
        <strain evidence="2 3">NCTC13098</strain>
    </source>
</reference>
<dbReference type="KEGG" id="rtg:NCTC13098_05662"/>
<dbReference type="Proteomes" id="UP000274346">
    <property type="component" value="Chromosome"/>
</dbReference>
<dbReference type="EMBL" id="LR131271">
    <property type="protein sequence ID" value="VDR29258.1"/>
    <property type="molecule type" value="Genomic_DNA"/>
</dbReference>
<accession>A0A3P8JQF3</accession>
<keyword evidence="1" id="KW-0472">Membrane</keyword>
<sequence>MNPVLMNPYRILGLQATATRRELTRRIEDLTTWLEFGKTKSYPLDFSELFPLVRTSQTVENAVHQLDNDELKLLHAFFWFIKDDSVDELALECIENSHFDKAGELWRNQILKSDIPLFSWLINYSTLSFLACFQNDDFENNIKIALQAAGYLIKYKQDELAEKIFKTTVAQFDKVAVSKKFTDTILEFVVSELASRNLGNKVNLLSLFDSFPDEAKQHLIQGLTTQPIKSIEQAIAYSSNLRNNHDDSEIAHCNSLLNYNSAIEQLLPYTSNYRVKAVLNDFANEVLECSIYANNVLDDTEMAMTLLDEALNLPSWDATAVRIADNRQLLIEIQAEKLEQEQCSAIIEYAELPIKTLTHAKIVINIQLQELKKLNVSPPTFLMVSSICANNVLNYLIDLFNNEISLFEKQRNGDIARLDKLIILTENISELGKMLYQFDVDAQTMSRLDRNIDAFTRVHQQMNELHVTVHRERERTRGRERKAGIGKYIFWGIALFILFAFFSR</sequence>
<keyword evidence="1" id="KW-0812">Transmembrane</keyword>
<evidence type="ECO:0000313" key="2">
    <source>
        <dbReference type="EMBL" id="VDR29258.1"/>
    </source>
</evidence>
<evidence type="ECO:0000313" key="3">
    <source>
        <dbReference type="Proteomes" id="UP000274346"/>
    </source>
</evidence>
<gene>
    <name evidence="2" type="ORF">NCTC13098_05662</name>
</gene>